<organism evidence="8 9">
    <name type="scientific">Clostridium pasteurianum BC1</name>
    <dbReference type="NCBI Taxonomy" id="86416"/>
    <lineage>
        <taxon>Bacteria</taxon>
        <taxon>Bacillati</taxon>
        <taxon>Bacillota</taxon>
        <taxon>Clostridia</taxon>
        <taxon>Eubacteriales</taxon>
        <taxon>Clostridiaceae</taxon>
        <taxon>Clostridium</taxon>
    </lineage>
</organism>
<comment type="cofactor">
    <cofactor evidence="1">
        <name>pyridoxal 5'-phosphate</name>
        <dbReference type="ChEBI" id="CHEBI:597326"/>
    </cofactor>
</comment>
<dbReference type="Gene3D" id="3.90.1150.10">
    <property type="entry name" value="Aspartate Aminotransferase, domain 1"/>
    <property type="match status" value="1"/>
</dbReference>
<dbReference type="InterPro" id="IPR005814">
    <property type="entry name" value="Aminotrans_3"/>
</dbReference>
<dbReference type="RefSeq" id="WP_015613989.1">
    <property type="nucleotide sequence ID" value="NC_021182.1"/>
</dbReference>
<dbReference type="EMBL" id="CP003261">
    <property type="protein sequence ID" value="AGK95663.1"/>
    <property type="molecule type" value="Genomic_DNA"/>
</dbReference>
<dbReference type="InterPro" id="IPR004636">
    <property type="entry name" value="AcOrn/SuccOrn_fam"/>
</dbReference>
<evidence type="ECO:0000256" key="3">
    <source>
        <dbReference type="ARBA" id="ARBA00022605"/>
    </source>
</evidence>
<evidence type="ECO:0000313" key="9">
    <source>
        <dbReference type="Proteomes" id="UP000013523"/>
    </source>
</evidence>
<evidence type="ECO:0000256" key="2">
    <source>
        <dbReference type="ARBA" id="ARBA00022576"/>
    </source>
</evidence>
<evidence type="ECO:0000256" key="4">
    <source>
        <dbReference type="ARBA" id="ARBA00022679"/>
    </source>
</evidence>
<dbReference type="GO" id="GO:0042802">
    <property type="term" value="F:identical protein binding"/>
    <property type="evidence" value="ECO:0007669"/>
    <property type="project" value="TreeGrafter"/>
</dbReference>
<name>R4JZD1_CLOPA</name>
<dbReference type="PANTHER" id="PTHR11986">
    <property type="entry name" value="AMINOTRANSFERASE CLASS III"/>
    <property type="match status" value="1"/>
</dbReference>
<dbReference type="Proteomes" id="UP000013523">
    <property type="component" value="Chromosome"/>
</dbReference>
<dbReference type="GO" id="GO:0006526">
    <property type="term" value="P:L-arginine biosynthetic process"/>
    <property type="evidence" value="ECO:0007669"/>
    <property type="project" value="UniProtKB-ARBA"/>
</dbReference>
<comment type="pathway">
    <text evidence="6">Amino-acid biosynthesis.</text>
</comment>
<keyword evidence="2 8" id="KW-0032">Aminotransferase</keyword>
<evidence type="ECO:0000256" key="7">
    <source>
        <dbReference type="RuleBase" id="RU003560"/>
    </source>
</evidence>
<dbReference type="InterPro" id="IPR050103">
    <property type="entry name" value="Class-III_PLP-dep_AT"/>
</dbReference>
<dbReference type="InterPro" id="IPR015424">
    <property type="entry name" value="PyrdxlP-dep_Trfase"/>
</dbReference>
<dbReference type="eggNOG" id="COG4992">
    <property type="taxonomic scope" value="Bacteria"/>
</dbReference>
<keyword evidence="4 8" id="KW-0808">Transferase</keyword>
<evidence type="ECO:0000313" key="8">
    <source>
        <dbReference type="EMBL" id="AGK95663.1"/>
    </source>
</evidence>
<dbReference type="Pfam" id="PF00202">
    <property type="entry name" value="Aminotran_3"/>
    <property type="match status" value="1"/>
</dbReference>
<protein>
    <submittedName>
        <fullName evidence="8">Acetylornithine/succinylornithine aminotransferase</fullName>
    </submittedName>
</protein>
<dbReference type="GO" id="GO:0008483">
    <property type="term" value="F:transaminase activity"/>
    <property type="evidence" value="ECO:0007669"/>
    <property type="project" value="UniProtKB-KW"/>
</dbReference>
<dbReference type="InterPro" id="IPR015422">
    <property type="entry name" value="PyrdxlP-dep_Trfase_small"/>
</dbReference>
<evidence type="ECO:0000256" key="1">
    <source>
        <dbReference type="ARBA" id="ARBA00001933"/>
    </source>
</evidence>
<reference evidence="8 9" key="1">
    <citation type="submission" date="2012-01" db="EMBL/GenBank/DDBJ databases">
        <title>Complete sequence of chromosome of Clostridium pasteurianum BC1.</title>
        <authorList>
            <consortium name="US DOE Joint Genome Institute"/>
            <person name="Lucas S."/>
            <person name="Han J."/>
            <person name="Lapidus A."/>
            <person name="Cheng J.-F."/>
            <person name="Goodwin L."/>
            <person name="Pitluck S."/>
            <person name="Peters L."/>
            <person name="Mikhailova N."/>
            <person name="Teshima H."/>
            <person name="Detter J.C."/>
            <person name="Han C."/>
            <person name="Tapia R."/>
            <person name="Land M."/>
            <person name="Hauser L."/>
            <person name="Kyrpides N."/>
            <person name="Ivanova N."/>
            <person name="Pagani I."/>
            <person name="Dunn J."/>
            <person name="Taghavi S."/>
            <person name="Francis A."/>
            <person name="van der Lelie D."/>
            <person name="Woyke T."/>
        </authorList>
    </citation>
    <scope>NUCLEOTIDE SEQUENCE [LARGE SCALE GENOMIC DNA]</scope>
    <source>
        <strain evidence="8 9">BC1</strain>
    </source>
</reference>
<dbReference type="Gene3D" id="3.40.640.10">
    <property type="entry name" value="Type I PLP-dependent aspartate aminotransferase-like (Major domain)"/>
    <property type="match status" value="1"/>
</dbReference>
<evidence type="ECO:0000256" key="5">
    <source>
        <dbReference type="ARBA" id="ARBA00022898"/>
    </source>
</evidence>
<dbReference type="PANTHER" id="PTHR11986:SF79">
    <property type="entry name" value="ACETYLORNITHINE AMINOTRANSFERASE, MITOCHONDRIAL"/>
    <property type="match status" value="1"/>
</dbReference>
<dbReference type="PATRIC" id="fig|86416.3.peg.598"/>
<proteinExistence type="inferred from homology"/>
<dbReference type="HOGENOM" id="CLU_016922_10_1_9"/>
<dbReference type="AlphaFoldDB" id="R4JZD1"/>
<gene>
    <name evidence="8" type="ORF">Clopa_0616</name>
</gene>
<dbReference type="CDD" id="cd00610">
    <property type="entry name" value="OAT_like"/>
    <property type="match status" value="1"/>
</dbReference>
<keyword evidence="9" id="KW-1185">Reference proteome</keyword>
<keyword evidence="5 7" id="KW-0663">Pyridoxal phosphate</keyword>
<dbReference type="NCBIfam" id="NF002325">
    <property type="entry name" value="PRK01278.1"/>
    <property type="match status" value="1"/>
</dbReference>
<dbReference type="PROSITE" id="PS00600">
    <property type="entry name" value="AA_TRANSFER_CLASS_3"/>
    <property type="match status" value="1"/>
</dbReference>
<dbReference type="InterPro" id="IPR015421">
    <property type="entry name" value="PyrdxlP-dep_Trfase_major"/>
</dbReference>
<dbReference type="KEGG" id="cpas:Clopa_0616"/>
<dbReference type="FunFam" id="3.40.640.10:FF:000004">
    <property type="entry name" value="Acetylornithine aminotransferase"/>
    <property type="match status" value="1"/>
</dbReference>
<accession>R4JZD1</accession>
<dbReference type="NCBIfam" id="TIGR00707">
    <property type="entry name" value="argD"/>
    <property type="match status" value="1"/>
</dbReference>
<dbReference type="GO" id="GO:0030170">
    <property type="term" value="F:pyridoxal phosphate binding"/>
    <property type="evidence" value="ECO:0007669"/>
    <property type="project" value="InterPro"/>
</dbReference>
<dbReference type="PIRSF" id="PIRSF000521">
    <property type="entry name" value="Transaminase_4ab_Lys_Orn"/>
    <property type="match status" value="1"/>
</dbReference>
<dbReference type="STRING" id="86416.Clopa_0616"/>
<evidence type="ECO:0000256" key="6">
    <source>
        <dbReference type="ARBA" id="ARBA00029440"/>
    </source>
</evidence>
<keyword evidence="3" id="KW-0028">Amino-acid biosynthesis</keyword>
<dbReference type="SUPFAM" id="SSF53383">
    <property type="entry name" value="PLP-dependent transferases"/>
    <property type="match status" value="1"/>
</dbReference>
<comment type="similarity">
    <text evidence="7">Belongs to the class-III pyridoxal-phosphate-dependent aminotransferase family.</text>
</comment>
<dbReference type="InterPro" id="IPR049704">
    <property type="entry name" value="Aminotrans_3_PPA_site"/>
</dbReference>
<sequence>MKGVDIFMKQININYTDNLISENKNSILFTTNRPNIVMEHGKGMYLLDTEGKCYLDFVGGWAVNCLGHCPDIINDAIIKQAKTLINASPSFYNKPMLQFAKLLTDNSCFDRVFFSNSGSEANEGAIKLARKYGEKFLNGAYEIITMINSFHGRTLATMSATGKKIWEDLYEPKVPGFKHVPLNDIDAIKASITSKTCAIMLEPIQGEGGVNKADKVYIETISNICKERGILLIFDEVQTGIGRTGKLFAYEHYGIEPDIMTLAKGIGGGYPLSALLTKEKLNIFEPGDQGGTYSAQPLGMAVGMAVVEEVINKKLFINAEIQGNYILKKLDELKHKYKLKNIRGNGLLIAFDLPCNKGTEIVDKCLQEGLILNSPRPSIIRLMPPLIVTEKDTDNMINILTEALDMTL</sequence>